<dbReference type="OrthoDB" id="9802264at2"/>
<evidence type="ECO:0000256" key="6">
    <source>
        <dbReference type="ARBA" id="ARBA00023004"/>
    </source>
</evidence>
<dbReference type="EMBL" id="AWFH01000063">
    <property type="protein sequence ID" value="KCZ57786.1"/>
    <property type="molecule type" value="Genomic_DNA"/>
</dbReference>
<dbReference type="Gene3D" id="3.40.50.300">
    <property type="entry name" value="P-loop containing nucleotide triphosphate hydrolases"/>
    <property type="match status" value="1"/>
</dbReference>
<evidence type="ECO:0000256" key="5">
    <source>
        <dbReference type="ARBA" id="ARBA00022840"/>
    </source>
</evidence>
<dbReference type="GO" id="GO:0015408">
    <property type="term" value="F:ABC-type ferric iron transporter activity"/>
    <property type="evidence" value="ECO:0007669"/>
    <property type="project" value="InterPro"/>
</dbReference>
<dbReference type="PROSITE" id="PS50893">
    <property type="entry name" value="ABC_TRANSPORTER_2"/>
    <property type="match status" value="1"/>
</dbReference>
<dbReference type="CDD" id="cd03259">
    <property type="entry name" value="ABC_Carb_Solutes_like"/>
    <property type="match status" value="1"/>
</dbReference>
<keyword evidence="1" id="KW-0813">Transport</keyword>
<dbReference type="Pfam" id="PF00005">
    <property type="entry name" value="ABC_tran"/>
    <property type="match status" value="1"/>
</dbReference>
<proteinExistence type="predicted"/>
<evidence type="ECO:0000256" key="4">
    <source>
        <dbReference type="ARBA" id="ARBA00022741"/>
    </source>
</evidence>
<dbReference type="Pfam" id="PF08402">
    <property type="entry name" value="TOBE_2"/>
    <property type="match status" value="1"/>
</dbReference>
<evidence type="ECO:0000256" key="1">
    <source>
        <dbReference type="ARBA" id="ARBA00022448"/>
    </source>
</evidence>
<dbReference type="InterPro" id="IPR003593">
    <property type="entry name" value="AAA+_ATPase"/>
</dbReference>
<dbReference type="AlphaFoldDB" id="A0A059DWN0"/>
<dbReference type="GeneID" id="92500153"/>
<dbReference type="GO" id="GO:0016887">
    <property type="term" value="F:ATP hydrolysis activity"/>
    <property type="evidence" value="ECO:0007669"/>
    <property type="project" value="InterPro"/>
</dbReference>
<dbReference type="InterPro" id="IPR050093">
    <property type="entry name" value="ABC_SmlMolc_Importer"/>
</dbReference>
<comment type="caution">
    <text evidence="10">The sequence shown here is derived from an EMBL/GenBank/DDBJ whole genome shotgun (WGS) entry which is preliminary data.</text>
</comment>
<dbReference type="InterPro" id="IPR003439">
    <property type="entry name" value="ABC_transporter-like_ATP-bd"/>
</dbReference>
<dbReference type="SUPFAM" id="SSF50331">
    <property type="entry name" value="MOP-like"/>
    <property type="match status" value="1"/>
</dbReference>
<keyword evidence="3" id="KW-0410">Iron transport</keyword>
<gene>
    <name evidence="10" type="ORF">HY36_11775</name>
</gene>
<keyword evidence="8" id="KW-0472">Membrane</keyword>
<evidence type="ECO:0000256" key="3">
    <source>
        <dbReference type="ARBA" id="ARBA00022496"/>
    </source>
</evidence>
<dbReference type="eggNOG" id="COG3842">
    <property type="taxonomic scope" value="Bacteria"/>
</dbReference>
<evidence type="ECO:0000256" key="8">
    <source>
        <dbReference type="ARBA" id="ARBA00023136"/>
    </source>
</evidence>
<keyword evidence="6" id="KW-0408">Iron</keyword>
<dbReference type="InterPro" id="IPR015853">
    <property type="entry name" value="ABC_transpr_FbpC"/>
</dbReference>
<keyword evidence="4" id="KW-0547">Nucleotide-binding</keyword>
<dbReference type="FunFam" id="3.40.50.300:FF:000425">
    <property type="entry name" value="Probable ABC transporter, ATP-binding subunit"/>
    <property type="match status" value="1"/>
</dbReference>
<dbReference type="InterPro" id="IPR027417">
    <property type="entry name" value="P-loop_NTPase"/>
</dbReference>
<organism evidence="10 11">
    <name type="scientific">Hyphomonas atlantica</name>
    <dbReference type="NCBI Taxonomy" id="1280948"/>
    <lineage>
        <taxon>Bacteria</taxon>
        <taxon>Pseudomonadati</taxon>
        <taxon>Pseudomonadota</taxon>
        <taxon>Alphaproteobacteria</taxon>
        <taxon>Hyphomonadales</taxon>
        <taxon>Hyphomonadaceae</taxon>
        <taxon>Hyphomonas</taxon>
    </lineage>
</organism>
<dbReference type="GO" id="GO:0043190">
    <property type="term" value="C:ATP-binding cassette (ABC) transporter complex"/>
    <property type="evidence" value="ECO:0007669"/>
    <property type="project" value="InterPro"/>
</dbReference>
<sequence length="336" mass="34903">MSVHLTARNVSRRYGVSTVVNGVSLDLEPGKITALLGGSGAGKSTLLRLFAGLEPLDEGEIRLGDQMLSAPGKTVPAEKRRIGLIFQDFALFPHLTAAQNVAFGLKSRGKAAARTIAAEWLARLGLTGRADAYPHELSGGEQQRVAIARALAPEPAAILMDEPFSGLDPALRGSVRDTALAAIREAGIPALLVTHDPTEALESSDAIAILQGGRLLQQGLARDVYLKPDSAAIAAALGPVSRISGPDMPAGLTGQAVPAGSELVVRPEGVVQDETSPVRATVVTSQLTGPLCRLLLDCAGQELVALVPRMTAPKAGAEIGIRLDPALTFIFQSADS</sequence>
<reference evidence="10 11" key="1">
    <citation type="journal article" date="2014" name="Antonie Van Leeuwenhoek">
        <title>Hyphomonas beringensis sp. nov. and Hyphomonas chukchiensis sp. nov., isolated from surface seawater of the Bering Sea and Chukchi Sea.</title>
        <authorList>
            <person name="Li C."/>
            <person name="Lai Q."/>
            <person name="Li G."/>
            <person name="Dong C."/>
            <person name="Wang J."/>
            <person name="Liao Y."/>
            <person name="Shao Z."/>
        </authorList>
    </citation>
    <scope>NUCLEOTIDE SEQUENCE [LARGE SCALE GENOMIC DNA]</scope>
    <source>
        <strain evidence="10 11">22II1-22F38</strain>
    </source>
</reference>
<feature type="domain" description="ABC transporter" evidence="9">
    <location>
        <begin position="5"/>
        <end position="237"/>
    </location>
</feature>
<dbReference type="PATRIC" id="fig|1280948.3.peg.3478"/>
<dbReference type="PANTHER" id="PTHR42781">
    <property type="entry name" value="SPERMIDINE/PUTRESCINE IMPORT ATP-BINDING PROTEIN POTA"/>
    <property type="match status" value="1"/>
</dbReference>
<dbReference type="GO" id="GO:0015697">
    <property type="term" value="P:quaternary ammonium group transport"/>
    <property type="evidence" value="ECO:0007669"/>
    <property type="project" value="UniProtKB-ARBA"/>
</dbReference>
<dbReference type="STRING" id="1280948.HY36_11775"/>
<dbReference type="Proteomes" id="UP000024547">
    <property type="component" value="Unassembled WGS sequence"/>
</dbReference>
<keyword evidence="7" id="KW-0406">Ion transport</keyword>
<dbReference type="PANTHER" id="PTHR42781:SF4">
    <property type="entry name" value="SPERMIDINE_PUTRESCINE IMPORT ATP-BINDING PROTEIN POTA"/>
    <property type="match status" value="1"/>
</dbReference>
<dbReference type="InterPro" id="IPR017871">
    <property type="entry name" value="ABC_transporter-like_CS"/>
</dbReference>
<dbReference type="SUPFAM" id="SSF52540">
    <property type="entry name" value="P-loop containing nucleoside triphosphate hydrolases"/>
    <property type="match status" value="1"/>
</dbReference>
<protein>
    <submittedName>
        <fullName evidence="10">ABC transporter</fullName>
    </submittedName>
</protein>
<keyword evidence="11" id="KW-1185">Reference proteome</keyword>
<dbReference type="InterPro" id="IPR008995">
    <property type="entry name" value="Mo/tungstate-bd_C_term_dom"/>
</dbReference>
<dbReference type="RefSeq" id="WP_035555580.1">
    <property type="nucleotide sequence ID" value="NZ_AWFH01000063.1"/>
</dbReference>
<dbReference type="PROSITE" id="PS00211">
    <property type="entry name" value="ABC_TRANSPORTER_1"/>
    <property type="match status" value="1"/>
</dbReference>
<evidence type="ECO:0000256" key="2">
    <source>
        <dbReference type="ARBA" id="ARBA00022475"/>
    </source>
</evidence>
<dbReference type="InterPro" id="IPR013611">
    <property type="entry name" value="Transp-assoc_OB_typ2"/>
</dbReference>
<evidence type="ECO:0000256" key="7">
    <source>
        <dbReference type="ARBA" id="ARBA00023065"/>
    </source>
</evidence>
<evidence type="ECO:0000313" key="11">
    <source>
        <dbReference type="Proteomes" id="UP000024547"/>
    </source>
</evidence>
<keyword evidence="2" id="KW-1003">Cell membrane</keyword>
<keyword evidence="5" id="KW-0067">ATP-binding</keyword>
<evidence type="ECO:0000313" key="10">
    <source>
        <dbReference type="EMBL" id="KCZ57786.1"/>
    </source>
</evidence>
<name>A0A059DWN0_9PROT</name>
<accession>A0A059DWN0</accession>
<evidence type="ECO:0000259" key="9">
    <source>
        <dbReference type="PROSITE" id="PS50893"/>
    </source>
</evidence>
<dbReference type="SMART" id="SM00382">
    <property type="entry name" value="AAA"/>
    <property type="match status" value="1"/>
</dbReference>
<dbReference type="GO" id="GO:0005524">
    <property type="term" value="F:ATP binding"/>
    <property type="evidence" value="ECO:0007669"/>
    <property type="project" value="UniProtKB-KW"/>
</dbReference>